<feature type="domain" description="Knr4/Smi1-like" evidence="1">
    <location>
        <begin position="22"/>
        <end position="143"/>
    </location>
</feature>
<gene>
    <name evidence="2" type="ORF">BC659_2298</name>
</gene>
<dbReference type="InterPro" id="IPR037883">
    <property type="entry name" value="Knr4/Smi1-like_sf"/>
</dbReference>
<dbReference type="SUPFAM" id="SSF160631">
    <property type="entry name" value="SMI1/KNR4-like"/>
    <property type="match status" value="1"/>
</dbReference>
<dbReference type="Proteomes" id="UP000295741">
    <property type="component" value="Unassembled WGS sequence"/>
</dbReference>
<dbReference type="InterPro" id="IPR018958">
    <property type="entry name" value="Knr4/Smi1-like_dom"/>
</dbReference>
<dbReference type="EMBL" id="SNWP01000011">
    <property type="protein sequence ID" value="TDO26983.1"/>
    <property type="molecule type" value="Genomic_DNA"/>
</dbReference>
<dbReference type="AlphaFoldDB" id="A0A4R6IWA4"/>
<evidence type="ECO:0000259" key="1">
    <source>
        <dbReference type="SMART" id="SM00860"/>
    </source>
</evidence>
<protein>
    <submittedName>
        <fullName evidence="2">SUKH superfamily protein</fullName>
    </submittedName>
</protein>
<keyword evidence="3" id="KW-1185">Reference proteome</keyword>
<dbReference type="SMART" id="SM00860">
    <property type="entry name" value="SMI1_KNR4"/>
    <property type="match status" value="1"/>
</dbReference>
<dbReference type="RefSeq" id="WP_133474854.1">
    <property type="nucleotide sequence ID" value="NZ_SNWP01000011.1"/>
</dbReference>
<dbReference type="Pfam" id="PF09346">
    <property type="entry name" value="SMI1_KNR4"/>
    <property type="match status" value="1"/>
</dbReference>
<evidence type="ECO:0000313" key="3">
    <source>
        <dbReference type="Proteomes" id="UP000295741"/>
    </source>
</evidence>
<reference evidence="2 3" key="1">
    <citation type="submission" date="2019-03" db="EMBL/GenBank/DDBJ databases">
        <title>Genomic Encyclopedia of Archaeal and Bacterial Type Strains, Phase II (KMG-II): from individual species to whole genera.</title>
        <authorList>
            <person name="Goeker M."/>
        </authorList>
    </citation>
    <scope>NUCLEOTIDE SEQUENCE [LARGE SCALE GENOMIC DNA]</scope>
    <source>
        <strain evidence="2 3">DSM 28323</strain>
    </source>
</reference>
<dbReference type="OrthoDB" id="4827574at2"/>
<name>A0A4R6IWA4_9BACT</name>
<sequence length="270" mass="31431">MKEDGIDTIWQVPKYLPYVQPNLTEDIIANAEKKIGYKLPKEYIDILRIQNGGYIRFRLPETLHEQIYGIGPFFPSLTDYDWTDYEGTVGFELNGLIPFDGDGHWYLCLDYRQGNTEPEVTFIDTESDYEKPIATNFKEYLQLLEINTDNAFVIAISFTIQELVAKISSIAGIEFEEPNSFDHGYPIYRSKYNESWVWISPNKVPAGFIRESDDRYEELKSQKLQISLRHPEISGDFFFITVSEDLQRENLFAILAEHGIKINEAKTYFE</sequence>
<proteinExistence type="predicted"/>
<comment type="caution">
    <text evidence="2">The sequence shown here is derived from an EMBL/GenBank/DDBJ whole genome shotgun (WGS) entry which is preliminary data.</text>
</comment>
<accession>A0A4R6IWA4</accession>
<organism evidence="2 3">
    <name type="scientific">Sediminibacterium goheungense</name>
    <dbReference type="NCBI Taxonomy" id="1086393"/>
    <lineage>
        <taxon>Bacteria</taxon>
        <taxon>Pseudomonadati</taxon>
        <taxon>Bacteroidota</taxon>
        <taxon>Chitinophagia</taxon>
        <taxon>Chitinophagales</taxon>
        <taxon>Chitinophagaceae</taxon>
        <taxon>Sediminibacterium</taxon>
    </lineage>
</organism>
<evidence type="ECO:0000313" key="2">
    <source>
        <dbReference type="EMBL" id="TDO26983.1"/>
    </source>
</evidence>
<dbReference type="Gene3D" id="3.40.1580.10">
    <property type="entry name" value="SMI1/KNR4-like"/>
    <property type="match status" value="1"/>
</dbReference>